<accession>A0AAW2RF00</accession>
<feature type="compositionally biased region" description="Polar residues" evidence="1">
    <location>
        <begin position="115"/>
        <end position="127"/>
    </location>
</feature>
<name>A0AAW2RF00_SESRA</name>
<evidence type="ECO:0000313" key="2">
    <source>
        <dbReference type="EMBL" id="KAL0378490.1"/>
    </source>
</evidence>
<feature type="compositionally biased region" description="Polar residues" evidence="1">
    <location>
        <begin position="22"/>
        <end position="32"/>
    </location>
</feature>
<organism evidence="2">
    <name type="scientific">Sesamum radiatum</name>
    <name type="common">Black benniseed</name>
    <dbReference type="NCBI Taxonomy" id="300843"/>
    <lineage>
        <taxon>Eukaryota</taxon>
        <taxon>Viridiplantae</taxon>
        <taxon>Streptophyta</taxon>
        <taxon>Embryophyta</taxon>
        <taxon>Tracheophyta</taxon>
        <taxon>Spermatophyta</taxon>
        <taxon>Magnoliopsida</taxon>
        <taxon>eudicotyledons</taxon>
        <taxon>Gunneridae</taxon>
        <taxon>Pentapetalae</taxon>
        <taxon>asterids</taxon>
        <taxon>lamiids</taxon>
        <taxon>Lamiales</taxon>
        <taxon>Pedaliaceae</taxon>
        <taxon>Sesamum</taxon>
    </lineage>
</organism>
<dbReference type="AlphaFoldDB" id="A0AAW2RF00"/>
<sequence length="157" mass="17873">MESHFNYWDQKEKLRYQPPPSLTQVAPQTPNSDMSLEDIVKSLALQTSSYRSQMGQSRYQPQESYPTPNLEMSLEEIVKSLAVTTQQFQQKTEAGLQHLGNQMSQLARSVSQLTAQASRKLPSQTEANPRENVSAMTLRSEKVLHMIEQAPDGHQRR</sequence>
<feature type="compositionally biased region" description="Basic and acidic residues" evidence="1">
    <location>
        <begin position="1"/>
        <end position="15"/>
    </location>
</feature>
<protein>
    <submittedName>
        <fullName evidence="2">Uncharacterized protein</fullName>
    </submittedName>
</protein>
<reference evidence="2" key="2">
    <citation type="journal article" date="2024" name="Plant">
        <title>Genomic evolution and insights into agronomic trait innovations of Sesamum species.</title>
        <authorList>
            <person name="Miao H."/>
            <person name="Wang L."/>
            <person name="Qu L."/>
            <person name="Liu H."/>
            <person name="Sun Y."/>
            <person name="Le M."/>
            <person name="Wang Q."/>
            <person name="Wei S."/>
            <person name="Zheng Y."/>
            <person name="Lin W."/>
            <person name="Duan Y."/>
            <person name="Cao H."/>
            <person name="Xiong S."/>
            <person name="Wang X."/>
            <person name="Wei L."/>
            <person name="Li C."/>
            <person name="Ma Q."/>
            <person name="Ju M."/>
            <person name="Zhao R."/>
            <person name="Li G."/>
            <person name="Mu C."/>
            <person name="Tian Q."/>
            <person name="Mei H."/>
            <person name="Zhang T."/>
            <person name="Gao T."/>
            <person name="Zhang H."/>
        </authorList>
    </citation>
    <scope>NUCLEOTIDE SEQUENCE</scope>
    <source>
        <strain evidence="2">G02</strain>
    </source>
</reference>
<comment type="caution">
    <text evidence="2">The sequence shown here is derived from an EMBL/GenBank/DDBJ whole genome shotgun (WGS) entry which is preliminary data.</text>
</comment>
<feature type="region of interest" description="Disordered" evidence="1">
    <location>
        <begin position="115"/>
        <end position="141"/>
    </location>
</feature>
<proteinExistence type="predicted"/>
<feature type="region of interest" description="Disordered" evidence="1">
    <location>
        <begin position="1"/>
        <end position="32"/>
    </location>
</feature>
<evidence type="ECO:0000256" key="1">
    <source>
        <dbReference type="SAM" id="MobiDB-lite"/>
    </source>
</evidence>
<reference evidence="2" key="1">
    <citation type="submission" date="2020-06" db="EMBL/GenBank/DDBJ databases">
        <authorList>
            <person name="Li T."/>
            <person name="Hu X."/>
            <person name="Zhang T."/>
            <person name="Song X."/>
            <person name="Zhang H."/>
            <person name="Dai N."/>
            <person name="Sheng W."/>
            <person name="Hou X."/>
            <person name="Wei L."/>
        </authorList>
    </citation>
    <scope>NUCLEOTIDE SEQUENCE</scope>
    <source>
        <strain evidence="2">G02</strain>
        <tissue evidence="2">Leaf</tissue>
    </source>
</reference>
<gene>
    <name evidence="2" type="ORF">Sradi_3154500</name>
</gene>
<dbReference type="EMBL" id="JACGWJ010000013">
    <property type="protein sequence ID" value="KAL0378490.1"/>
    <property type="molecule type" value="Genomic_DNA"/>
</dbReference>